<dbReference type="InterPro" id="IPR036383">
    <property type="entry name" value="TSP1_rpt_sf"/>
</dbReference>
<keyword evidence="2" id="KW-0245">EGF-like domain</keyword>
<dbReference type="InterPro" id="IPR001881">
    <property type="entry name" value="EGF-like_Ca-bd_dom"/>
</dbReference>
<comment type="caution">
    <text evidence="2">Lacks conserved residue(s) required for the propagation of feature annotation.</text>
</comment>
<sequence length="315" mass="33501">MRLKAVNIVLVYILVLSYLQDKVSGCGGGGGGGGGCSATNCEWSSWSSWSTCNHRCGSTGEQTQTRSKTVQEDCGGSCSGSSANSRSCNRNACQNGGNPIPGRCSCLSGWTGTCCESDVDECSSSSPCQHICNNVPGSYTCQCDSCYTKLGDNCELRQCKIGGRCFEYGDVNPSNQCQDCQKYHETVWTNNNALSCSDSNLCTRNDKCVAGTCKGTPFTCLECENCDGYKCTINSGFCVIDGKCYRHGDLRVGKSCQAKTPPPGVGRSRRCALNLLLISTAASGMFEFSQDSVIMIKEGLLTAAIPESSVILFVT</sequence>
<feature type="disulfide bond" evidence="2">
    <location>
        <begin position="122"/>
        <end position="132"/>
    </location>
</feature>
<dbReference type="Gene3D" id="2.10.25.10">
    <property type="entry name" value="Laminin"/>
    <property type="match status" value="1"/>
</dbReference>
<dbReference type="SUPFAM" id="SSF82895">
    <property type="entry name" value="TSP-1 type 1 repeat"/>
    <property type="match status" value="1"/>
</dbReference>
<dbReference type="SUPFAM" id="SSF57196">
    <property type="entry name" value="EGF/Laminin"/>
    <property type="match status" value="1"/>
</dbReference>
<dbReference type="AlphaFoldDB" id="A0A7D9H926"/>
<protein>
    <submittedName>
        <fullName evidence="3">Extracellular matrix A-like</fullName>
    </submittedName>
</protein>
<evidence type="ECO:0000256" key="2">
    <source>
        <dbReference type="PROSITE-ProRule" id="PRU00076"/>
    </source>
</evidence>
<dbReference type="PROSITE" id="PS01187">
    <property type="entry name" value="EGF_CA"/>
    <property type="match status" value="1"/>
</dbReference>
<dbReference type="SMART" id="SM00179">
    <property type="entry name" value="EGF_CA"/>
    <property type="match status" value="1"/>
</dbReference>
<dbReference type="InterPro" id="IPR000884">
    <property type="entry name" value="TSP1_rpt"/>
</dbReference>
<dbReference type="PROSITE" id="PS50092">
    <property type="entry name" value="TSP1"/>
    <property type="match status" value="1"/>
</dbReference>
<comment type="caution">
    <text evidence="3">The sequence shown here is derived from an EMBL/GenBank/DDBJ whole genome shotgun (WGS) entry which is preliminary data.</text>
</comment>
<dbReference type="OrthoDB" id="6516201at2759"/>
<dbReference type="InterPro" id="IPR000152">
    <property type="entry name" value="EGF-type_Asp/Asn_hydroxyl_site"/>
</dbReference>
<proteinExistence type="predicted"/>
<keyword evidence="4" id="KW-1185">Reference proteome</keyword>
<dbReference type="CDD" id="cd00054">
    <property type="entry name" value="EGF_CA"/>
    <property type="match status" value="1"/>
</dbReference>
<organism evidence="3 4">
    <name type="scientific">Paramuricea clavata</name>
    <name type="common">Red gorgonian</name>
    <name type="synonym">Violescent sea-whip</name>
    <dbReference type="NCBI Taxonomy" id="317549"/>
    <lineage>
        <taxon>Eukaryota</taxon>
        <taxon>Metazoa</taxon>
        <taxon>Cnidaria</taxon>
        <taxon>Anthozoa</taxon>
        <taxon>Octocorallia</taxon>
        <taxon>Malacalcyonacea</taxon>
        <taxon>Plexauridae</taxon>
        <taxon>Paramuricea</taxon>
    </lineage>
</organism>
<dbReference type="PROSITE" id="PS01186">
    <property type="entry name" value="EGF_2"/>
    <property type="match status" value="1"/>
</dbReference>
<dbReference type="PROSITE" id="PS00010">
    <property type="entry name" value="ASX_HYDROXYL"/>
    <property type="match status" value="1"/>
</dbReference>
<evidence type="ECO:0000313" key="3">
    <source>
        <dbReference type="EMBL" id="CAB3978726.1"/>
    </source>
</evidence>
<dbReference type="InterPro" id="IPR000742">
    <property type="entry name" value="EGF"/>
</dbReference>
<dbReference type="GO" id="GO:0005509">
    <property type="term" value="F:calcium ion binding"/>
    <property type="evidence" value="ECO:0007669"/>
    <property type="project" value="InterPro"/>
</dbReference>
<dbReference type="Gene3D" id="2.20.100.10">
    <property type="entry name" value="Thrombospondin type-1 (TSP1) repeat"/>
    <property type="match status" value="1"/>
</dbReference>
<dbReference type="SMART" id="SM00209">
    <property type="entry name" value="TSP1"/>
    <property type="match status" value="1"/>
</dbReference>
<name>A0A7D9H926_PARCT</name>
<reference evidence="3" key="1">
    <citation type="submission" date="2020-04" db="EMBL/GenBank/DDBJ databases">
        <authorList>
            <person name="Alioto T."/>
            <person name="Alioto T."/>
            <person name="Gomez Garrido J."/>
        </authorList>
    </citation>
    <scope>NUCLEOTIDE SEQUENCE</scope>
    <source>
        <strain evidence="3">A484AB</strain>
    </source>
</reference>
<dbReference type="EMBL" id="CACRXK020000136">
    <property type="protein sequence ID" value="CAB3978726.1"/>
    <property type="molecule type" value="Genomic_DNA"/>
</dbReference>
<dbReference type="InterPro" id="IPR018097">
    <property type="entry name" value="EGF_Ca-bd_CS"/>
</dbReference>
<keyword evidence="1 2" id="KW-1015">Disulfide bond</keyword>
<evidence type="ECO:0000256" key="1">
    <source>
        <dbReference type="ARBA" id="ARBA00023157"/>
    </source>
</evidence>
<dbReference type="PROSITE" id="PS50026">
    <property type="entry name" value="EGF_3"/>
    <property type="match status" value="1"/>
</dbReference>
<gene>
    <name evidence="3" type="ORF">PACLA_8A082095</name>
</gene>
<dbReference type="SMART" id="SM00181">
    <property type="entry name" value="EGF"/>
    <property type="match status" value="2"/>
</dbReference>
<evidence type="ECO:0000313" key="4">
    <source>
        <dbReference type="Proteomes" id="UP001152795"/>
    </source>
</evidence>
<accession>A0A7D9H926</accession>
<dbReference type="Proteomes" id="UP001152795">
    <property type="component" value="Unassembled WGS sequence"/>
</dbReference>